<proteinExistence type="predicted"/>
<evidence type="ECO:0000313" key="1">
    <source>
        <dbReference type="EMBL" id="KAK9754092.1"/>
    </source>
</evidence>
<dbReference type="Proteomes" id="UP001458880">
    <property type="component" value="Unassembled WGS sequence"/>
</dbReference>
<sequence length="112" mass="12643">MRYKSCTGPKSILQNNAGEKYYKAVGYIMHVKIDAAYSGQPKSILQNNAGEKYYKAVGYIMHVKIDAAYSGQLYKLNGRKLIMEYYASSYCSKRAEGYPKPSALNLMVITYV</sequence>
<protein>
    <submittedName>
        <fullName evidence="1">Uncharacterized protein</fullName>
    </submittedName>
</protein>
<dbReference type="AlphaFoldDB" id="A0AAW1N5U1"/>
<name>A0AAW1N5U1_POPJA</name>
<comment type="caution">
    <text evidence="1">The sequence shown here is derived from an EMBL/GenBank/DDBJ whole genome shotgun (WGS) entry which is preliminary data.</text>
</comment>
<gene>
    <name evidence="1" type="ORF">QE152_g1410</name>
</gene>
<organism evidence="1 2">
    <name type="scientific">Popillia japonica</name>
    <name type="common">Japanese beetle</name>
    <dbReference type="NCBI Taxonomy" id="7064"/>
    <lineage>
        <taxon>Eukaryota</taxon>
        <taxon>Metazoa</taxon>
        <taxon>Ecdysozoa</taxon>
        <taxon>Arthropoda</taxon>
        <taxon>Hexapoda</taxon>
        <taxon>Insecta</taxon>
        <taxon>Pterygota</taxon>
        <taxon>Neoptera</taxon>
        <taxon>Endopterygota</taxon>
        <taxon>Coleoptera</taxon>
        <taxon>Polyphaga</taxon>
        <taxon>Scarabaeiformia</taxon>
        <taxon>Scarabaeidae</taxon>
        <taxon>Rutelinae</taxon>
        <taxon>Popillia</taxon>
    </lineage>
</organism>
<dbReference type="EMBL" id="JASPKY010000009">
    <property type="protein sequence ID" value="KAK9754092.1"/>
    <property type="molecule type" value="Genomic_DNA"/>
</dbReference>
<accession>A0AAW1N5U1</accession>
<keyword evidence="2" id="KW-1185">Reference proteome</keyword>
<reference evidence="1 2" key="1">
    <citation type="journal article" date="2024" name="BMC Genomics">
        <title>De novo assembly and annotation of Popillia japonica's genome with initial clues to its potential as an invasive pest.</title>
        <authorList>
            <person name="Cucini C."/>
            <person name="Boschi S."/>
            <person name="Funari R."/>
            <person name="Cardaioli E."/>
            <person name="Iannotti N."/>
            <person name="Marturano G."/>
            <person name="Paoli F."/>
            <person name="Bruttini M."/>
            <person name="Carapelli A."/>
            <person name="Frati F."/>
            <person name="Nardi F."/>
        </authorList>
    </citation>
    <scope>NUCLEOTIDE SEQUENCE [LARGE SCALE GENOMIC DNA]</scope>
    <source>
        <strain evidence="1">DMR45628</strain>
    </source>
</reference>
<evidence type="ECO:0000313" key="2">
    <source>
        <dbReference type="Proteomes" id="UP001458880"/>
    </source>
</evidence>